<feature type="non-terminal residue" evidence="3">
    <location>
        <position position="210"/>
    </location>
</feature>
<feature type="compositionally biased region" description="Low complexity" evidence="2">
    <location>
        <begin position="1"/>
        <end position="13"/>
    </location>
</feature>
<organism evidence="3 4">
    <name type="scientific">Aureobasidium melanogenum</name>
    <name type="common">Aureobasidium pullulans var. melanogenum</name>
    <dbReference type="NCBI Taxonomy" id="46634"/>
    <lineage>
        <taxon>Eukaryota</taxon>
        <taxon>Fungi</taxon>
        <taxon>Dikarya</taxon>
        <taxon>Ascomycota</taxon>
        <taxon>Pezizomycotina</taxon>
        <taxon>Dothideomycetes</taxon>
        <taxon>Dothideomycetidae</taxon>
        <taxon>Dothideales</taxon>
        <taxon>Saccotheciaceae</taxon>
        <taxon>Aureobasidium</taxon>
    </lineage>
</organism>
<keyword evidence="1" id="KW-0175">Coiled coil</keyword>
<gene>
    <name evidence="3" type="ORF">KCU76_g15824</name>
</gene>
<comment type="caution">
    <text evidence="3">The sequence shown here is derived from an EMBL/GenBank/DDBJ whole genome shotgun (WGS) entry which is preliminary data.</text>
</comment>
<evidence type="ECO:0000256" key="2">
    <source>
        <dbReference type="SAM" id="MobiDB-lite"/>
    </source>
</evidence>
<feature type="region of interest" description="Disordered" evidence="2">
    <location>
        <begin position="1"/>
        <end position="40"/>
    </location>
</feature>
<dbReference type="Proteomes" id="UP000779574">
    <property type="component" value="Unassembled WGS sequence"/>
</dbReference>
<protein>
    <submittedName>
        <fullName evidence="3">Uncharacterized protein</fullName>
    </submittedName>
</protein>
<dbReference type="EMBL" id="JAHFXF010001072">
    <property type="protein sequence ID" value="KAG9677117.1"/>
    <property type="molecule type" value="Genomic_DNA"/>
</dbReference>
<reference evidence="3" key="2">
    <citation type="submission" date="2021-08" db="EMBL/GenBank/DDBJ databases">
        <authorList>
            <person name="Gostincar C."/>
            <person name="Sun X."/>
            <person name="Song Z."/>
            <person name="Gunde-Cimerman N."/>
        </authorList>
    </citation>
    <scope>NUCLEOTIDE SEQUENCE</scope>
    <source>
        <strain evidence="3">EXF-9911</strain>
    </source>
</reference>
<sequence>MADSSSTLGPSSSPIMAQKEKAADEATESSDSCIADQVSPPGSTIDVLAHRLGTIEEHLADIKKTLDKFEQTLEQTFKNMNEKMDKVFSDLCEEVRAFGNEYSRPSQSGYFSRSEPGAPPSSSVLLIPRRNFDKQAPSNSVPVGHPAYLFVVLAGSGSTRQFGYPAVGSEGGSFVTVRGLELARFDGDGEVFDMTPRDSFIGNFLEDVDV</sequence>
<evidence type="ECO:0000256" key="1">
    <source>
        <dbReference type="SAM" id="Coils"/>
    </source>
</evidence>
<accession>A0A9P8E3M7</accession>
<dbReference type="AlphaFoldDB" id="A0A9P8E3M7"/>
<dbReference type="OrthoDB" id="3919419at2759"/>
<reference evidence="3" key="1">
    <citation type="journal article" date="2021" name="J Fungi (Basel)">
        <title>Virulence traits and population genomics of the black yeast Aureobasidium melanogenum.</title>
        <authorList>
            <person name="Cernosa A."/>
            <person name="Sun X."/>
            <person name="Gostincar C."/>
            <person name="Fang C."/>
            <person name="Gunde-Cimerman N."/>
            <person name="Song Z."/>
        </authorList>
    </citation>
    <scope>NUCLEOTIDE SEQUENCE</scope>
    <source>
        <strain evidence="3">EXF-9911</strain>
    </source>
</reference>
<evidence type="ECO:0000313" key="4">
    <source>
        <dbReference type="Proteomes" id="UP000779574"/>
    </source>
</evidence>
<feature type="coiled-coil region" evidence="1">
    <location>
        <begin position="59"/>
        <end position="86"/>
    </location>
</feature>
<evidence type="ECO:0000313" key="3">
    <source>
        <dbReference type="EMBL" id="KAG9677117.1"/>
    </source>
</evidence>
<name>A0A9P8E3M7_AURME</name>
<proteinExistence type="predicted"/>